<feature type="transmembrane region" description="Helical" evidence="1">
    <location>
        <begin position="152"/>
        <end position="171"/>
    </location>
</feature>
<gene>
    <name evidence="3" type="ORF">GCM10016455_32170</name>
</gene>
<dbReference type="Proteomes" id="UP000609802">
    <property type="component" value="Unassembled WGS sequence"/>
</dbReference>
<organism evidence="3 4">
    <name type="scientific">Aliiroseovarius zhejiangensis</name>
    <dbReference type="NCBI Taxonomy" id="1632025"/>
    <lineage>
        <taxon>Bacteria</taxon>
        <taxon>Pseudomonadati</taxon>
        <taxon>Pseudomonadota</taxon>
        <taxon>Alphaproteobacteria</taxon>
        <taxon>Rhodobacterales</taxon>
        <taxon>Paracoccaceae</taxon>
        <taxon>Aliiroseovarius</taxon>
    </lineage>
</organism>
<reference evidence="4" key="1">
    <citation type="journal article" date="2019" name="Int. J. Syst. Evol. Microbiol.">
        <title>The Global Catalogue of Microorganisms (GCM) 10K type strain sequencing project: providing services to taxonomists for standard genome sequencing and annotation.</title>
        <authorList>
            <consortium name="The Broad Institute Genomics Platform"/>
            <consortium name="The Broad Institute Genome Sequencing Center for Infectious Disease"/>
            <person name="Wu L."/>
            <person name="Ma J."/>
        </authorList>
    </citation>
    <scope>NUCLEOTIDE SEQUENCE [LARGE SCALE GENOMIC DNA]</scope>
    <source>
        <strain evidence="4">KCTC 42443</strain>
    </source>
</reference>
<comment type="caution">
    <text evidence="3">The sequence shown here is derived from an EMBL/GenBank/DDBJ whole genome shotgun (WGS) entry which is preliminary data.</text>
</comment>
<evidence type="ECO:0000313" key="3">
    <source>
        <dbReference type="EMBL" id="GHF08806.1"/>
    </source>
</evidence>
<feature type="domain" description="CAAX prenyl protease 2/Lysostaphin resistance protein A-like" evidence="2">
    <location>
        <begin position="156"/>
        <end position="253"/>
    </location>
</feature>
<feature type="transmembrane region" description="Helical" evidence="1">
    <location>
        <begin position="115"/>
        <end position="132"/>
    </location>
</feature>
<dbReference type="InterPro" id="IPR003675">
    <property type="entry name" value="Rce1/LyrA-like_dom"/>
</dbReference>
<feature type="transmembrane region" description="Helical" evidence="1">
    <location>
        <begin position="30"/>
        <end position="51"/>
    </location>
</feature>
<keyword evidence="1" id="KW-0472">Membrane</keyword>
<evidence type="ECO:0000259" key="2">
    <source>
        <dbReference type="Pfam" id="PF02517"/>
    </source>
</evidence>
<feature type="transmembrane region" description="Helical" evidence="1">
    <location>
        <begin position="279"/>
        <end position="299"/>
    </location>
</feature>
<dbReference type="PANTHER" id="PTHR36435:SF1">
    <property type="entry name" value="CAAX AMINO TERMINAL PROTEASE FAMILY PROTEIN"/>
    <property type="match status" value="1"/>
</dbReference>
<sequence length="315" mass="34804">MTLTPDPATQVSHAAFWSPAYPRIQLWRTFLGILVIHAAFFAVTFALFMIGAQLLDTDPGHMLGASTPAEASVFFLTFLGYHLGLWITVRTLHKRGFRSLFGPALRIDWRHFRRGLLVAIGISVAAILVQFLHPLFLPPAPEAAAEQSMPVATWALLIVPALTLVLIQIFAEELVFRGYLLQQLRARFRSIWIWAILPSFAFGMLHFDPATYGINGIFYVTHTTVIGILLAIVTLRTGNIGAAAGLHFGNNAMLIFSGTKGTLDGFSLFLTEMELTSAQMTWSILTQTAVVVVAFALWWRHSGRNQPIAKTAKAD</sequence>
<dbReference type="Pfam" id="PF02517">
    <property type="entry name" value="Rce1-like"/>
    <property type="match status" value="1"/>
</dbReference>
<keyword evidence="4" id="KW-1185">Reference proteome</keyword>
<proteinExistence type="predicted"/>
<accession>A0ABQ3JD80</accession>
<evidence type="ECO:0000313" key="4">
    <source>
        <dbReference type="Proteomes" id="UP000609802"/>
    </source>
</evidence>
<evidence type="ECO:0000256" key="1">
    <source>
        <dbReference type="SAM" id="Phobius"/>
    </source>
</evidence>
<feature type="transmembrane region" description="Helical" evidence="1">
    <location>
        <begin position="213"/>
        <end position="233"/>
    </location>
</feature>
<feature type="transmembrane region" description="Helical" evidence="1">
    <location>
        <begin position="191"/>
        <end position="207"/>
    </location>
</feature>
<dbReference type="RefSeq" id="WP_191287579.1">
    <property type="nucleotide sequence ID" value="NZ_BNCH01000011.1"/>
</dbReference>
<keyword evidence="1" id="KW-0812">Transmembrane</keyword>
<dbReference type="InterPro" id="IPR052710">
    <property type="entry name" value="CAAX_protease"/>
</dbReference>
<feature type="transmembrane region" description="Helical" evidence="1">
    <location>
        <begin position="240"/>
        <end position="259"/>
    </location>
</feature>
<protein>
    <submittedName>
        <fullName evidence="3">Abortive infection protein</fullName>
    </submittedName>
</protein>
<feature type="transmembrane region" description="Helical" evidence="1">
    <location>
        <begin position="71"/>
        <end position="89"/>
    </location>
</feature>
<name>A0ABQ3JD80_9RHOB</name>
<keyword evidence="1" id="KW-1133">Transmembrane helix</keyword>
<dbReference type="EMBL" id="BNCH01000011">
    <property type="protein sequence ID" value="GHF08806.1"/>
    <property type="molecule type" value="Genomic_DNA"/>
</dbReference>
<dbReference type="PANTHER" id="PTHR36435">
    <property type="entry name" value="SLR1288 PROTEIN"/>
    <property type="match status" value="1"/>
</dbReference>